<comment type="caution">
    <text evidence="2">The sequence shown here is derived from an EMBL/GenBank/DDBJ whole genome shotgun (WGS) entry which is preliminary data.</text>
</comment>
<dbReference type="Proteomes" id="UP000054721">
    <property type="component" value="Unassembled WGS sequence"/>
</dbReference>
<keyword evidence="1" id="KW-1133">Transmembrane helix</keyword>
<keyword evidence="1" id="KW-0812">Transmembrane</keyword>
<evidence type="ECO:0000256" key="1">
    <source>
        <dbReference type="SAM" id="Phobius"/>
    </source>
</evidence>
<protein>
    <submittedName>
        <fullName evidence="2">Uncharacterized protein</fullName>
    </submittedName>
</protein>
<keyword evidence="1" id="KW-0472">Membrane</keyword>
<reference evidence="2 3" key="1">
    <citation type="submission" date="2015-05" db="EMBL/GenBank/DDBJ databases">
        <title>Evolution of Trichinella species and genotypes.</title>
        <authorList>
            <person name="Korhonen P.K."/>
            <person name="Edoardo P."/>
            <person name="Giuseppe L.R."/>
            <person name="Gasser R.B."/>
        </authorList>
    </citation>
    <scope>NUCLEOTIDE SEQUENCE [LARGE SCALE GENOMIC DNA]</scope>
    <source>
        <strain evidence="2">ISS10</strain>
    </source>
</reference>
<evidence type="ECO:0000313" key="2">
    <source>
        <dbReference type="EMBL" id="KRZ46576.1"/>
    </source>
</evidence>
<dbReference type="AlphaFoldDB" id="A0A0V1KHA6"/>
<feature type="transmembrane region" description="Helical" evidence="1">
    <location>
        <begin position="13"/>
        <end position="33"/>
    </location>
</feature>
<keyword evidence="3" id="KW-1185">Reference proteome</keyword>
<evidence type="ECO:0000313" key="3">
    <source>
        <dbReference type="Proteomes" id="UP000054721"/>
    </source>
</evidence>
<dbReference type="EMBL" id="JYDW01002827">
    <property type="protein sequence ID" value="KRZ46576.1"/>
    <property type="molecule type" value="Genomic_DNA"/>
</dbReference>
<organism evidence="2 3">
    <name type="scientific">Trichinella nativa</name>
    <dbReference type="NCBI Taxonomy" id="6335"/>
    <lineage>
        <taxon>Eukaryota</taxon>
        <taxon>Metazoa</taxon>
        <taxon>Ecdysozoa</taxon>
        <taxon>Nematoda</taxon>
        <taxon>Enoplea</taxon>
        <taxon>Dorylaimia</taxon>
        <taxon>Trichinellida</taxon>
        <taxon>Trichinellidae</taxon>
        <taxon>Trichinella</taxon>
    </lineage>
</organism>
<name>A0A0V1KHA6_9BILA</name>
<proteinExistence type="predicted"/>
<dbReference type="OrthoDB" id="10659268at2759"/>
<gene>
    <name evidence="2" type="ORF">T02_7228</name>
</gene>
<accession>A0A0V1KHA6</accession>
<sequence length="36" mass="3954">MCVPYSVANHLKIFTPVGIPMIIVAAVKLFQVVQIL</sequence>